<evidence type="ECO:0000313" key="1">
    <source>
        <dbReference type="EMBL" id="CAG7864615.1"/>
    </source>
</evidence>
<accession>A0A8D9G0B8</accession>
<dbReference type="Proteomes" id="UP000694005">
    <property type="component" value="Chromosome A09"/>
</dbReference>
<organism evidence="1 2">
    <name type="scientific">Brassica campestris</name>
    <name type="common">Field mustard</name>
    <dbReference type="NCBI Taxonomy" id="3711"/>
    <lineage>
        <taxon>Eukaryota</taxon>
        <taxon>Viridiplantae</taxon>
        <taxon>Streptophyta</taxon>
        <taxon>Embryophyta</taxon>
        <taxon>Tracheophyta</taxon>
        <taxon>Spermatophyta</taxon>
        <taxon>Magnoliopsida</taxon>
        <taxon>eudicotyledons</taxon>
        <taxon>Gunneridae</taxon>
        <taxon>Pentapetalae</taxon>
        <taxon>rosids</taxon>
        <taxon>malvids</taxon>
        <taxon>Brassicales</taxon>
        <taxon>Brassicaceae</taxon>
        <taxon>Brassiceae</taxon>
        <taxon>Brassica</taxon>
    </lineage>
</organism>
<protein>
    <submittedName>
        <fullName evidence="1">Uncharacterized protein</fullName>
    </submittedName>
</protein>
<proteinExistence type="predicted"/>
<sequence>MKIPTAAMAGQTPTQLHEIQSRRVEEELDKSAQILATDLKHTLWCLRVCVCVCL</sequence>
<dbReference type="AlphaFoldDB" id="A0A8D9G0B8"/>
<dbReference type="EMBL" id="LS974625">
    <property type="protein sequence ID" value="CAG7864615.1"/>
    <property type="molecule type" value="Genomic_DNA"/>
</dbReference>
<gene>
    <name evidence="1" type="ORF">BRAPAZ1V2_A09P50820.2</name>
</gene>
<evidence type="ECO:0000313" key="2">
    <source>
        <dbReference type="Proteomes" id="UP000694005"/>
    </source>
</evidence>
<feature type="non-terminal residue" evidence="1">
    <location>
        <position position="54"/>
    </location>
</feature>
<dbReference type="Gramene" id="A09p50820.2_BraZ1">
    <property type="protein sequence ID" value="A09p50820.2_BraZ1.CDS"/>
    <property type="gene ID" value="A09g50820.2_BraZ1"/>
</dbReference>
<reference evidence="1 2" key="1">
    <citation type="submission" date="2021-07" db="EMBL/GenBank/DDBJ databases">
        <authorList>
            <consortium name="Genoscope - CEA"/>
            <person name="William W."/>
        </authorList>
    </citation>
    <scope>NUCLEOTIDE SEQUENCE [LARGE SCALE GENOMIC DNA]</scope>
</reference>
<name>A0A8D9G0B8_BRACM</name>